<feature type="region of interest" description="Disordered" evidence="1">
    <location>
        <begin position="43"/>
        <end position="64"/>
    </location>
</feature>
<evidence type="ECO:0000256" key="1">
    <source>
        <dbReference type="SAM" id="MobiDB-lite"/>
    </source>
</evidence>
<sequence length="64" mass="7415">MYIELSFLFLMYAFSTVALFTSIYAVWTLHEVLAMLRKPVIRKQTTSNKSSAQQKKSTAKGHWD</sequence>
<keyword evidence="2" id="KW-0812">Transmembrane</keyword>
<keyword evidence="2" id="KW-1133">Transmembrane helix</keyword>
<evidence type="ECO:0000313" key="3">
    <source>
        <dbReference type="EMBL" id="CAB4241821.1"/>
    </source>
</evidence>
<proteinExistence type="predicted"/>
<reference evidence="3" key="1">
    <citation type="submission" date="2020-05" db="EMBL/GenBank/DDBJ databases">
        <authorList>
            <person name="Chiriac C."/>
            <person name="Salcher M."/>
            <person name="Ghai R."/>
            <person name="Kavagutti S V."/>
        </authorList>
    </citation>
    <scope>NUCLEOTIDE SEQUENCE</scope>
</reference>
<protein>
    <submittedName>
        <fullName evidence="3">Uncharacterized protein</fullName>
    </submittedName>
</protein>
<feature type="compositionally biased region" description="Low complexity" evidence="1">
    <location>
        <begin position="43"/>
        <end position="56"/>
    </location>
</feature>
<organism evidence="3">
    <name type="scientific">uncultured Caudovirales phage</name>
    <dbReference type="NCBI Taxonomy" id="2100421"/>
    <lineage>
        <taxon>Viruses</taxon>
        <taxon>Duplodnaviria</taxon>
        <taxon>Heunggongvirae</taxon>
        <taxon>Uroviricota</taxon>
        <taxon>Caudoviricetes</taxon>
        <taxon>Peduoviridae</taxon>
        <taxon>Maltschvirus</taxon>
        <taxon>Maltschvirus maltsch</taxon>
    </lineage>
</organism>
<name>A0A6J5TB19_9CAUD</name>
<dbReference type="EMBL" id="LR797824">
    <property type="protein sequence ID" value="CAB4241821.1"/>
    <property type="molecule type" value="Genomic_DNA"/>
</dbReference>
<accession>A0A6J5TB19</accession>
<keyword evidence="2" id="KW-0472">Membrane</keyword>
<feature type="transmembrane region" description="Helical" evidence="2">
    <location>
        <begin position="6"/>
        <end position="27"/>
    </location>
</feature>
<evidence type="ECO:0000256" key="2">
    <source>
        <dbReference type="SAM" id="Phobius"/>
    </source>
</evidence>
<gene>
    <name evidence="3" type="ORF">UFOVP71_359</name>
</gene>